<sequence>MLNIVNVDFNKPQHAKDLVDMLNMYALDPMGGGETLSDYAQANLIGELKKRNTVRAILAYVNDQAAGFAICIEGFSTFACKSLLNIHDFAVHPDFRGQGIGNKMMQHLTSLSEQLGYCKMTLEVLEGNTRAQNLYRTEGFAPYELNPEFGGAIIMQKKIGTKPV</sequence>
<dbReference type="InterPro" id="IPR050680">
    <property type="entry name" value="YpeA/RimI_acetyltransf"/>
</dbReference>
<dbReference type="RefSeq" id="WP_190479077.1">
    <property type="nucleotide sequence ID" value="NZ_JACOFT010000003.1"/>
</dbReference>
<organism evidence="4 5">
    <name type="scientific">Undibacterium aquatile</name>
    <dbReference type="NCBI Taxonomy" id="1537398"/>
    <lineage>
        <taxon>Bacteria</taxon>
        <taxon>Pseudomonadati</taxon>
        <taxon>Pseudomonadota</taxon>
        <taxon>Betaproteobacteria</taxon>
        <taxon>Burkholderiales</taxon>
        <taxon>Oxalobacteraceae</taxon>
        <taxon>Undibacterium</taxon>
    </lineage>
</organism>
<evidence type="ECO:0000256" key="2">
    <source>
        <dbReference type="ARBA" id="ARBA00023315"/>
    </source>
</evidence>
<comment type="caution">
    <text evidence="4">The sequence shown here is derived from an EMBL/GenBank/DDBJ whole genome shotgun (WGS) entry which is preliminary data.</text>
</comment>
<dbReference type="CDD" id="cd04301">
    <property type="entry name" value="NAT_SF"/>
    <property type="match status" value="1"/>
</dbReference>
<dbReference type="EMBL" id="JACOFT010000003">
    <property type="protein sequence ID" value="MBC3811655.1"/>
    <property type="molecule type" value="Genomic_DNA"/>
</dbReference>
<dbReference type="PROSITE" id="PS51186">
    <property type="entry name" value="GNAT"/>
    <property type="match status" value="1"/>
</dbReference>
<dbReference type="Pfam" id="PF00583">
    <property type="entry name" value="Acetyltransf_1"/>
    <property type="match status" value="1"/>
</dbReference>
<reference evidence="4 5" key="1">
    <citation type="submission" date="2020-08" db="EMBL/GenBank/DDBJ databases">
        <title>Novel species isolated from subtropical streams in China.</title>
        <authorList>
            <person name="Lu H."/>
        </authorList>
    </citation>
    <scope>NUCLEOTIDE SEQUENCE [LARGE SCALE GENOMIC DNA]</scope>
    <source>
        <strain evidence="4 5">CCTCC AB 2015119</strain>
    </source>
</reference>
<protein>
    <submittedName>
        <fullName evidence="4">GNAT family N-acetyltransferase</fullName>
    </submittedName>
</protein>
<dbReference type="InterPro" id="IPR016181">
    <property type="entry name" value="Acyl_CoA_acyltransferase"/>
</dbReference>
<dbReference type="PANTHER" id="PTHR43420:SF44">
    <property type="entry name" value="ACETYLTRANSFERASE YPEA"/>
    <property type="match status" value="1"/>
</dbReference>
<proteinExistence type="predicted"/>
<evidence type="ECO:0000313" key="5">
    <source>
        <dbReference type="Proteomes" id="UP000637632"/>
    </source>
</evidence>
<keyword evidence="2" id="KW-0012">Acyltransferase</keyword>
<dbReference type="Gene3D" id="3.40.630.30">
    <property type="match status" value="1"/>
</dbReference>
<dbReference type="Proteomes" id="UP000637632">
    <property type="component" value="Unassembled WGS sequence"/>
</dbReference>
<dbReference type="SUPFAM" id="SSF55729">
    <property type="entry name" value="Acyl-CoA N-acyltransferases (Nat)"/>
    <property type="match status" value="1"/>
</dbReference>
<keyword evidence="5" id="KW-1185">Reference proteome</keyword>
<gene>
    <name evidence="4" type="ORF">H8K26_09400</name>
</gene>
<feature type="domain" description="N-acetyltransferase" evidence="3">
    <location>
        <begin position="5"/>
        <end position="160"/>
    </location>
</feature>
<evidence type="ECO:0000256" key="1">
    <source>
        <dbReference type="ARBA" id="ARBA00022679"/>
    </source>
</evidence>
<dbReference type="InterPro" id="IPR000182">
    <property type="entry name" value="GNAT_dom"/>
</dbReference>
<name>A0ABR6XFH3_9BURK</name>
<dbReference type="PANTHER" id="PTHR43420">
    <property type="entry name" value="ACETYLTRANSFERASE"/>
    <property type="match status" value="1"/>
</dbReference>
<evidence type="ECO:0000313" key="4">
    <source>
        <dbReference type="EMBL" id="MBC3811655.1"/>
    </source>
</evidence>
<evidence type="ECO:0000259" key="3">
    <source>
        <dbReference type="PROSITE" id="PS51186"/>
    </source>
</evidence>
<keyword evidence="1" id="KW-0808">Transferase</keyword>
<accession>A0ABR6XFH3</accession>